<feature type="non-terminal residue" evidence="2">
    <location>
        <position position="1"/>
    </location>
</feature>
<evidence type="ECO:0000259" key="1">
    <source>
        <dbReference type="Pfam" id="PF00005"/>
    </source>
</evidence>
<accession>A0A4S5B1L7</accession>
<dbReference type="PANTHER" id="PTHR24221">
    <property type="entry name" value="ATP-BINDING CASSETTE SUB-FAMILY B"/>
    <property type="match status" value="1"/>
</dbReference>
<sequence length="155" mass="16613">YGGVDLRTASPEQVRARIVLIPQQVHIISGTLAENLALTPGAPDRAAMQRAVELLGLTEWVARLPGGLDADLGARGERLSAGERQIVGLLRAALVDPSVLVLDEATADLDPEVAGRLETAVDRLRSGRTLIVIAHRPATIERLPRTVRVEAGRLR</sequence>
<keyword evidence="2" id="KW-0547">Nucleotide-binding</keyword>
<keyword evidence="3" id="KW-1185">Reference proteome</keyword>
<dbReference type="AlphaFoldDB" id="A0A4S5B1L7"/>
<dbReference type="PANTHER" id="PTHR24221:SF654">
    <property type="entry name" value="ATP-BINDING CASSETTE SUB-FAMILY B MEMBER 6"/>
    <property type="match status" value="1"/>
</dbReference>
<dbReference type="Pfam" id="PF00005">
    <property type="entry name" value="ABC_tran"/>
    <property type="match status" value="1"/>
</dbReference>
<dbReference type="SUPFAM" id="SSF52540">
    <property type="entry name" value="P-loop containing nucleoside triphosphate hydrolases"/>
    <property type="match status" value="1"/>
</dbReference>
<dbReference type="InterPro" id="IPR039421">
    <property type="entry name" value="Type_1_exporter"/>
</dbReference>
<dbReference type="GO" id="GO:0016887">
    <property type="term" value="F:ATP hydrolysis activity"/>
    <property type="evidence" value="ECO:0007669"/>
    <property type="project" value="InterPro"/>
</dbReference>
<dbReference type="OrthoDB" id="9806127at2"/>
<proteinExistence type="predicted"/>
<feature type="domain" description="ABC transporter" evidence="1">
    <location>
        <begin position="4"/>
        <end position="107"/>
    </location>
</feature>
<dbReference type="InterPro" id="IPR003439">
    <property type="entry name" value="ABC_transporter-like_ATP-bd"/>
</dbReference>
<comment type="caution">
    <text evidence="2">The sequence shown here is derived from an EMBL/GenBank/DDBJ whole genome shotgun (WGS) entry which is preliminary data.</text>
</comment>
<reference evidence="2 3" key="1">
    <citation type="submission" date="2019-04" db="EMBL/GenBank/DDBJ databases">
        <title>Draft genome sequences for three unisolated Alnus-infective Frankia Sp+ strains, AgTrS, AiOr and AvVan, the first sequenced Frankia strains able to sporulate in-planta.</title>
        <authorList>
            <person name="Bethencourt L."/>
            <person name="Vautrin F."/>
            <person name="Taib N."/>
            <person name="Dubost A."/>
            <person name="Castro-Garcia L."/>
            <person name="Imbaud O."/>
            <person name="Abrouk D."/>
            <person name="Fournier P."/>
            <person name="Briolay J."/>
            <person name="Nguyen A."/>
            <person name="Normand P."/>
            <person name="Fernandez M.P."/>
            <person name="Brochier-Armanet C."/>
            <person name="Herrera-Belaroussi A."/>
        </authorList>
    </citation>
    <scope>NUCLEOTIDE SEQUENCE [LARGE SCALE GENOMIC DNA]</scope>
    <source>
        <strain evidence="2 3">AvVan</strain>
    </source>
</reference>
<dbReference type="GO" id="GO:0034040">
    <property type="term" value="F:ATPase-coupled lipid transmembrane transporter activity"/>
    <property type="evidence" value="ECO:0007669"/>
    <property type="project" value="TreeGrafter"/>
</dbReference>
<dbReference type="GO" id="GO:0005524">
    <property type="term" value="F:ATP binding"/>
    <property type="evidence" value="ECO:0007669"/>
    <property type="project" value="UniProtKB-KW"/>
</dbReference>
<dbReference type="RefSeq" id="WP_136449761.1">
    <property type="nucleotide sequence ID" value="NZ_SSXH01001117.1"/>
</dbReference>
<protein>
    <submittedName>
        <fullName evidence="2">ATP-binding cassette domain-containing protein</fullName>
    </submittedName>
</protein>
<evidence type="ECO:0000313" key="3">
    <source>
        <dbReference type="Proteomes" id="UP000305282"/>
    </source>
</evidence>
<keyword evidence="2" id="KW-0067">ATP-binding</keyword>
<evidence type="ECO:0000313" key="2">
    <source>
        <dbReference type="EMBL" id="THJ25115.1"/>
    </source>
</evidence>
<dbReference type="EMBL" id="SSXH01001117">
    <property type="protein sequence ID" value="THJ25115.1"/>
    <property type="molecule type" value="Genomic_DNA"/>
</dbReference>
<dbReference type="Gene3D" id="3.40.50.300">
    <property type="entry name" value="P-loop containing nucleotide triphosphate hydrolases"/>
    <property type="match status" value="1"/>
</dbReference>
<dbReference type="Proteomes" id="UP000305282">
    <property type="component" value="Unassembled WGS sequence"/>
</dbReference>
<dbReference type="InterPro" id="IPR027417">
    <property type="entry name" value="P-loop_NTPase"/>
</dbReference>
<gene>
    <name evidence="2" type="ORF">E7Y31_23505</name>
</gene>
<organism evidence="2 3">
    <name type="scientific">Candidatus Frankia alpina</name>
    <dbReference type="NCBI Taxonomy" id="2699483"/>
    <lineage>
        <taxon>Bacteria</taxon>
        <taxon>Bacillati</taxon>
        <taxon>Actinomycetota</taxon>
        <taxon>Actinomycetes</taxon>
        <taxon>Frankiales</taxon>
        <taxon>Frankiaceae</taxon>
        <taxon>Frankia</taxon>
    </lineage>
</organism>
<name>A0A4S5B1L7_9ACTN</name>